<dbReference type="InterPro" id="IPR058913">
    <property type="entry name" value="Integrase_dom_put"/>
</dbReference>
<accession>A0A7D9DT95</accession>
<dbReference type="Proteomes" id="UP001152795">
    <property type="component" value="Unassembled WGS sequence"/>
</dbReference>
<evidence type="ECO:0000313" key="2">
    <source>
        <dbReference type="EMBL" id="CAB3990886.1"/>
    </source>
</evidence>
<evidence type="ECO:0000313" key="3">
    <source>
        <dbReference type="Proteomes" id="UP001152795"/>
    </source>
</evidence>
<evidence type="ECO:0000259" key="1">
    <source>
        <dbReference type="Pfam" id="PF24764"/>
    </source>
</evidence>
<reference evidence="2" key="1">
    <citation type="submission" date="2020-04" db="EMBL/GenBank/DDBJ databases">
        <authorList>
            <person name="Alioto T."/>
            <person name="Alioto T."/>
            <person name="Gomez Garrido J."/>
        </authorList>
    </citation>
    <scope>NUCLEOTIDE SEQUENCE</scope>
    <source>
        <strain evidence="2">A484AB</strain>
    </source>
</reference>
<feature type="domain" description="Integrase core" evidence="1">
    <location>
        <begin position="150"/>
        <end position="322"/>
    </location>
</feature>
<sequence>MYLVLFLFLPLYLRCEAVLPPYLPILENNNFERVDLIERYFHMGLGYSEIVLFLGLLHGYVLSIRQLKRILQQRGLGKRRNRSNIEEVYRAIRRELRGSGSMMGYRQMTRRLLHGHGVVVDKETVRELLKILDPEGVDARSRDRLQRRQYKTEGPNHVWHIDGYDKLKPFGFCIHGSIDGYSRRVMWLDVGPSNNNPSVIAQYYIECVQQIGGTARIIRGDCGTENVHVAALQRFFNNDEQSFLYGKSCYNQRIEAFWGMLRRGCVDWWINFFKDLRDSGLFCDTDDIQVECLKFCFTSMIRDELHRFAMEWNLHRIRKSVNAESPSGQPDVIYFLSSRTDDARDLITPVSDEDIEIAQQRCCVQTPEHGCSEEFVELASIIMLEKHLEMPTNSEDAVILYSTIVEEIGQIL</sequence>
<dbReference type="Pfam" id="PF24764">
    <property type="entry name" value="rva_4"/>
    <property type="match status" value="1"/>
</dbReference>
<comment type="caution">
    <text evidence="2">The sequence shown here is derived from an EMBL/GenBank/DDBJ whole genome shotgun (WGS) entry which is preliminary data.</text>
</comment>
<dbReference type="AlphaFoldDB" id="A0A7D9DT95"/>
<dbReference type="InterPro" id="IPR012337">
    <property type="entry name" value="RNaseH-like_sf"/>
</dbReference>
<dbReference type="OrthoDB" id="5954938at2759"/>
<name>A0A7D9DT95_PARCT</name>
<keyword evidence="3" id="KW-1185">Reference proteome</keyword>
<proteinExistence type="predicted"/>
<dbReference type="SUPFAM" id="SSF53098">
    <property type="entry name" value="Ribonuclease H-like"/>
    <property type="match status" value="1"/>
</dbReference>
<dbReference type="PANTHER" id="PTHR46791:SF13">
    <property type="entry name" value="CLR5 DOMAIN-CONTAINING PROTEIN"/>
    <property type="match status" value="1"/>
</dbReference>
<gene>
    <name evidence="2" type="ORF">PACLA_8A059909</name>
</gene>
<dbReference type="EMBL" id="CACRXK020001744">
    <property type="protein sequence ID" value="CAB3990886.1"/>
    <property type="molecule type" value="Genomic_DNA"/>
</dbReference>
<dbReference type="PANTHER" id="PTHR46791">
    <property type="entry name" value="EXPRESSED PROTEIN"/>
    <property type="match status" value="1"/>
</dbReference>
<organism evidence="2 3">
    <name type="scientific">Paramuricea clavata</name>
    <name type="common">Red gorgonian</name>
    <name type="synonym">Violescent sea-whip</name>
    <dbReference type="NCBI Taxonomy" id="317549"/>
    <lineage>
        <taxon>Eukaryota</taxon>
        <taxon>Metazoa</taxon>
        <taxon>Cnidaria</taxon>
        <taxon>Anthozoa</taxon>
        <taxon>Octocorallia</taxon>
        <taxon>Malacalcyonacea</taxon>
        <taxon>Plexauridae</taxon>
        <taxon>Paramuricea</taxon>
    </lineage>
</organism>
<protein>
    <submittedName>
        <fullName evidence="2">PREDICTED: uncharacterized protein LOC107352855</fullName>
    </submittedName>
</protein>